<dbReference type="Proteomes" id="UP000549394">
    <property type="component" value="Unassembled WGS sequence"/>
</dbReference>
<comment type="catalytic activity">
    <reaction evidence="19">
        <text>(2E)-decenoyl-CoA + NADPH + H(+) = decanoyl-CoA + NADP(+)</text>
        <dbReference type="Rhea" id="RHEA:44960"/>
        <dbReference type="ChEBI" id="CHEBI:15378"/>
        <dbReference type="ChEBI" id="CHEBI:57783"/>
        <dbReference type="ChEBI" id="CHEBI:58349"/>
        <dbReference type="ChEBI" id="CHEBI:61406"/>
        <dbReference type="ChEBI" id="CHEBI:61430"/>
    </reaction>
    <physiologicalReaction direction="left-to-right" evidence="19">
        <dbReference type="Rhea" id="RHEA:44961"/>
    </physiologicalReaction>
</comment>
<comment type="pathway">
    <text evidence="2">Lipid metabolism.</text>
</comment>
<evidence type="ECO:0000256" key="18">
    <source>
        <dbReference type="ARBA" id="ARBA00049251"/>
    </source>
</evidence>
<evidence type="ECO:0000256" key="17">
    <source>
        <dbReference type="ARBA" id="ARBA00049108"/>
    </source>
</evidence>
<dbReference type="EC" id="1.3.1.38" evidence="13"/>
<dbReference type="PANTHER" id="PTHR24317:SF7">
    <property type="entry name" value="PEROXISOMAL TRANS-2-ENOYL-COA REDUCTASE"/>
    <property type="match status" value="1"/>
</dbReference>
<accession>A0A7I8VR85</accession>
<evidence type="ECO:0000256" key="12">
    <source>
        <dbReference type="ARBA" id="ARBA00038622"/>
    </source>
</evidence>
<dbReference type="OrthoDB" id="417891at2759"/>
<evidence type="ECO:0000313" key="22">
    <source>
        <dbReference type="Proteomes" id="UP000549394"/>
    </source>
</evidence>
<dbReference type="GO" id="GO:0019166">
    <property type="term" value="F:trans-2-enoyl-CoA reductase (NADPH) activity"/>
    <property type="evidence" value="ECO:0007669"/>
    <property type="project" value="UniProtKB-EC"/>
</dbReference>
<name>A0A7I8VR85_9ANNE</name>
<evidence type="ECO:0000256" key="10">
    <source>
        <dbReference type="ARBA" id="ARBA00023160"/>
    </source>
</evidence>
<comment type="caution">
    <text evidence="21">The sequence shown here is derived from an EMBL/GenBank/DDBJ whole genome shotgun (WGS) entry which is preliminary data.</text>
</comment>
<dbReference type="PRINTS" id="PR00081">
    <property type="entry name" value="GDHRDH"/>
</dbReference>
<evidence type="ECO:0000313" key="21">
    <source>
        <dbReference type="EMBL" id="CAD5118837.1"/>
    </source>
</evidence>
<reference evidence="21 22" key="1">
    <citation type="submission" date="2020-08" db="EMBL/GenBank/DDBJ databases">
        <authorList>
            <person name="Hejnol A."/>
        </authorList>
    </citation>
    <scope>NUCLEOTIDE SEQUENCE [LARGE SCALE GENOMIC DNA]</scope>
</reference>
<dbReference type="Gene3D" id="3.40.50.720">
    <property type="entry name" value="NAD(P)-binding Rossmann-like Domain"/>
    <property type="match status" value="1"/>
</dbReference>
<comment type="catalytic activity">
    <reaction evidence="15">
        <text>(2E)-dodecenoyl-CoA + NADPH + H(+) = dodecanoyl-CoA + NADP(+)</text>
        <dbReference type="Rhea" id="RHEA:44964"/>
        <dbReference type="ChEBI" id="CHEBI:15378"/>
        <dbReference type="ChEBI" id="CHEBI:57330"/>
        <dbReference type="ChEBI" id="CHEBI:57375"/>
        <dbReference type="ChEBI" id="CHEBI:57783"/>
        <dbReference type="ChEBI" id="CHEBI:58349"/>
    </reaction>
    <physiologicalReaction direction="left-to-right" evidence="15">
        <dbReference type="Rhea" id="RHEA:44965"/>
    </physiologicalReaction>
</comment>
<keyword evidence="3" id="KW-0444">Lipid biosynthesis</keyword>
<dbReference type="Pfam" id="PF13561">
    <property type="entry name" value="adh_short_C2"/>
    <property type="match status" value="1"/>
</dbReference>
<evidence type="ECO:0000256" key="11">
    <source>
        <dbReference type="ARBA" id="ARBA00037124"/>
    </source>
</evidence>
<sequence>MSKSVNLASSVFRTDIFSNKCSIVTGGSKGIGKAIAIELASLGSKVVIASRNSKEIQESAESIKSITGNEHIYGIECDIRKEESVKNLVKSSIDKLGGINFLVNNAGGQFPCPVENMTIKGWKAVIENNLHGPFIMCKEVFDSYMKENGGSIVNILAEFKRGFPLMAHTGAARSGMDNLTKTLSMEWASYGIRVNAVIPGTIVHKSMIKHYGEKFTSVLDILRKKIPVQRYGTCEEVSGAVCFLLSDAASFMTGGSIIVDGGQTLITPTSLFNVPEHSKLPAFQWLNNVKSKI</sequence>
<protein>
    <recommendedName>
        <fullName evidence="14">Peroxisomal trans-2-enoyl-CoA reductase</fullName>
        <ecNumber evidence="13">1.3.1.38</ecNumber>
    </recommendedName>
</protein>
<evidence type="ECO:0000256" key="4">
    <source>
        <dbReference type="ARBA" id="ARBA00022553"/>
    </source>
</evidence>
<evidence type="ECO:0000256" key="1">
    <source>
        <dbReference type="ARBA" id="ARBA00004275"/>
    </source>
</evidence>
<comment type="catalytic activity">
    <reaction evidence="20">
        <text>(2E)-octenoyl-CoA + NADPH + H(+) = octanoyl-CoA + NADP(+)</text>
        <dbReference type="Rhea" id="RHEA:44952"/>
        <dbReference type="ChEBI" id="CHEBI:15378"/>
        <dbReference type="ChEBI" id="CHEBI:57386"/>
        <dbReference type="ChEBI" id="CHEBI:57783"/>
        <dbReference type="ChEBI" id="CHEBI:58349"/>
        <dbReference type="ChEBI" id="CHEBI:62242"/>
    </reaction>
    <physiologicalReaction direction="left-to-right" evidence="20">
        <dbReference type="Rhea" id="RHEA:44953"/>
    </physiologicalReaction>
</comment>
<dbReference type="FunFam" id="3.40.50.720:FF:000084">
    <property type="entry name" value="Short-chain dehydrogenase reductase"/>
    <property type="match status" value="1"/>
</dbReference>
<evidence type="ECO:0000256" key="15">
    <source>
        <dbReference type="ARBA" id="ARBA00047570"/>
    </source>
</evidence>
<comment type="subunit">
    <text evidence="12">Interacts with PEX5, probably required to target it into peroxisomes.</text>
</comment>
<keyword evidence="10" id="KW-0275">Fatty acid biosynthesis</keyword>
<proteinExistence type="predicted"/>
<evidence type="ECO:0000256" key="13">
    <source>
        <dbReference type="ARBA" id="ARBA00038849"/>
    </source>
</evidence>
<keyword evidence="5" id="KW-0276">Fatty acid metabolism</keyword>
<evidence type="ECO:0000256" key="9">
    <source>
        <dbReference type="ARBA" id="ARBA00023140"/>
    </source>
</evidence>
<evidence type="ECO:0000256" key="16">
    <source>
        <dbReference type="ARBA" id="ARBA00048686"/>
    </source>
</evidence>
<comment type="function">
    <text evidence="11">Participates in chain elongation of fatty acids. Catalyzes the reduction of trans-2-enoyl-CoAs of varying chain lengths from 6:1 to 16:1, having maximum activity with 10:1 CoA. Has no 2,4-dienoyl-CoA reductase activity.</text>
</comment>
<keyword evidence="4" id="KW-0597">Phosphoprotein</keyword>
<keyword evidence="8" id="KW-0443">Lipid metabolism</keyword>
<comment type="subcellular location">
    <subcellularLocation>
        <location evidence="1">Peroxisome</location>
    </subcellularLocation>
</comment>
<evidence type="ECO:0000256" key="8">
    <source>
        <dbReference type="ARBA" id="ARBA00023098"/>
    </source>
</evidence>
<keyword evidence="6" id="KW-0521">NADP</keyword>
<dbReference type="CDD" id="cd05369">
    <property type="entry name" value="TER_DECR_SDR_a"/>
    <property type="match status" value="1"/>
</dbReference>
<dbReference type="GO" id="GO:0006633">
    <property type="term" value="P:fatty acid biosynthetic process"/>
    <property type="evidence" value="ECO:0007669"/>
    <property type="project" value="UniProtKB-KW"/>
</dbReference>
<dbReference type="InterPro" id="IPR002347">
    <property type="entry name" value="SDR_fam"/>
</dbReference>
<dbReference type="GO" id="GO:0033306">
    <property type="term" value="P:phytol metabolic process"/>
    <property type="evidence" value="ECO:0007669"/>
    <property type="project" value="TreeGrafter"/>
</dbReference>
<comment type="catalytic activity">
    <reaction evidence="16">
        <text>(2E)-tetradecenoyl-CoA + NADPH + H(+) = tetradecanoyl-CoA + NADP(+)</text>
        <dbReference type="Rhea" id="RHEA:44968"/>
        <dbReference type="ChEBI" id="CHEBI:15378"/>
        <dbReference type="ChEBI" id="CHEBI:57385"/>
        <dbReference type="ChEBI" id="CHEBI:57783"/>
        <dbReference type="ChEBI" id="CHEBI:58349"/>
        <dbReference type="ChEBI" id="CHEBI:61405"/>
    </reaction>
    <physiologicalReaction direction="left-to-right" evidence="16">
        <dbReference type="Rhea" id="RHEA:44969"/>
    </physiologicalReaction>
</comment>
<dbReference type="AlphaFoldDB" id="A0A7I8VR85"/>
<dbReference type="PANTHER" id="PTHR24317">
    <property type="entry name" value="PEROXISOMAL TRANS-2-ENOYL-COA REDUCTASE"/>
    <property type="match status" value="1"/>
</dbReference>
<keyword evidence="7" id="KW-0560">Oxidoreductase</keyword>
<evidence type="ECO:0000256" key="2">
    <source>
        <dbReference type="ARBA" id="ARBA00005189"/>
    </source>
</evidence>
<dbReference type="InterPro" id="IPR052388">
    <property type="entry name" value="Peroxisomal_t2-enoyl-CoA_red"/>
</dbReference>
<dbReference type="InterPro" id="IPR036291">
    <property type="entry name" value="NAD(P)-bd_dom_sf"/>
</dbReference>
<evidence type="ECO:0000256" key="3">
    <source>
        <dbReference type="ARBA" id="ARBA00022516"/>
    </source>
</evidence>
<organism evidence="21 22">
    <name type="scientific">Dimorphilus gyrociliatus</name>
    <dbReference type="NCBI Taxonomy" id="2664684"/>
    <lineage>
        <taxon>Eukaryota</taxon>
        <taxon>Metazoa</taxon>
        <taxon>Spiralia</taxon>
        <taxon>Lophotrochozoa</taxon>
        <taxon>Annelida</taxon>
        <taxon>Polychaeta</taxon>
        <taxon>Polychaeta incertae sedis</taxon>
        <taxon>Dinophilidae</taxon>
        <taxon>Dimorphilus</taxon>
    </lineage>
</organism>
<comment type="catalytic activity">
    <reaction evidence="18">
        <text>a (2E)-enoyl-CoA + NADPH + H(+) = a 2,3-saturated acyl-CoA + NADP(+)</text>
        <dbReference type="Rhea" id="RHEA:33763"/>
        <dbReference type="ChEBI" id="CHEBI:15378"/>
        <dbReference type="ChEBI" id="CHEBI:57783"/>
        <dbReference type="ChEBI" id="CHEBI:58349"/>
        <dbReference type="ChEBI" id="CHEBI:58856"/>
        <dbReference type="ChEBI" id="CHEBI:65111"/>
        <dbReference type="EC" id="1.3.1.38"/>
    </reaction>
    <physiologicalReaction direction="left-to-right" evidence="18">
        <dbReference type="Rhea" id="RHEA:33764"/>
    </physiologicalReaction>
</comment>
<comment type="catalytic activity">
    <reaction evidence="17">
        <text>(2E)-hexenoyl-CoA + NADPH + H(+) = hexanoyl-CoA + NADP(+)</text>
        <dbReference type="Rhea" id="RHEA:44956"/>
        <dbReference type="ChEBI" id="CHEBI:15378"/>
        <dbReference type="ChEBI" id="CHEBI:57783"/>
        <dbReference type="ChEBI" id="CHEBI:58349"/>
        <dbReference type="ChEBI" id="CHEBI:62077"/>
        <dbReference type="ChEBI" id="CHEBI:62620"/>
    </reaction>
    <physiologicalReaction direction="left-to-right" evidence="17">
        <dbReference type="Rhea" id="RHEA:44957"/>
    </physiologicalReaction>
</comment>
<dbReference type="EMBL" id="CAJFCJ010000009">
    <property type="protein sequence ID" value="CAD5118837.1"/>
    <property type="molecule type" value="Genomic_DNA"/>
</dbReference>
<evidence type="ECO:0000256" key="19">
    <source>
        <dbReference type="ARBA" id="ARBA00049386"/>
    </source>
</evidence>
<keyword evidence="9" id="KW-0576">Peroxisome</keyword>
<evidence type="ECO:0000256" key="5">
    <source>
        <dbReference type="ARBA" id="ARBA00022832"/>
    </source>
</evidence>
<dbReference type="SUPFAM" id="SSF51735">
    <property type="entry name" value="NAD(P)-binding Rossmann-fold domains"/>
    <property type="match status" value="1"/>
</dbReference>
<dbReference type="GO" id="GO:0005777">
    <property type="term" value="C:peroxisome"/>
    <property type="evidence" value="ECO:0007669"/>
    <property type="project" value="UniProtKB-SubCell"/>
</dbReference>
<evidence type="ECO:0000256" key="20">
    <source>
        <dbReference type="ARBA" id="ARBA00049559"/>
    </source>
</evidence>
<keyword evidence="22" id="KW-1185">Reference proteome</keyword>
<gene>
    <name evidence="21" type="ORF">DGYR_LOCUS7153</name>
</gene>
<evidence type="ECO:0000256" key="7">
    <source>
        <dbReference type="ARBA" id="ARBA00023002"/>
    </source>
</evidence>
<evidence type="ECO:0000256" key="6">
    <source>
        <dbReference type="ARBA" id="ARBA00022857"/>
    </source>
</evidence>
<evidence type="ECO:0000256" key="14">
    <source>
        <dbReference type="ARBA" id="ARBA00041063"/>
    </source>
</evidence>